<keyword evidence="1" id="KW-0067">ATP-binding</keyword>
<dbReference type="InterPro" id="IPR004218">
    <property type="entry name" value="GSHS_ATP-bd"/>
</dbReference>
<dbReference type="InterPro" id="IPR011761">
    <property type="entry name" value="ATP-grasp"/>
</dbReference>
<reference evidence="3 4" key="1">
    <citation type="submission" date="2011-02" db="EMBL/GenBank/DDBJ databases">
        <authorList>
            <person name="Muzny D."/>
            <person name="Qin X."/>
            <person name="Deng J."/>
            <person name="Jiang H."/>
            <person name="Liu Y."/>
            <person name="Qu J."/>
            <person name="Song X.-Z."/>
            <person name="Zhang L."/>
            <person name="Thornton R."/>
            <person name="Coyle M."/>
            <person name="Francisco L."/>
            <person name="Jackson L."/>
            <person name="Javaid M."/>
            <person name="Korchina V."/>
            <person name="Kovar C."/>
            <person name="Mata R."/>
            <person name="Mathew T."/>
            <person name="Ngo R."/>
            <person name="Nguyen L."/>
            <person name="Nguyen N."/>
            <person name="Okwuonu G."/>
            <person name="Ongeri F."/>
            <person name="Pham C."/>
            <person name="Simmons D."/>
            <person name="Wilczek-Boney K."/>
            <person name="Hale W."/>
            <person name="Jakkamsetti A."/>
            <person name="Pham P."/>
            <person name="Ruth R."/>
            <person name="San Lucas F."/>
            <person name="Warren J."/>
            <person name="Zhang J."/>
            <person name="Zhao Z."/>
            <person name="Zhou C."/>
            <person name="Zhu D."/>
            <person name="Lee S."/>
            <person name="Bess C."/>
            <person name="Blankenburg K."/>
            <person name="Forbes L."/>
            <person name="Fu Q."/>
            <person name="Gubbala S."/>
            <person name="Hirani K."/>
            <person name="Jayaseelan J.C."/>
            <person name="Lara F."/>
            <person name="Munidasa M."/>
            <person name="Palculict T."/>
            <person name="Patil S."/>
            <person name="Pu L.-L."/>
            <person name="Saada N."/>
            <person name="Tang L."/>
            <person name="Weissenberger G."/>
            <person name="Zhu Y."/>
            <person name="Hemphill L."/>
            <person name="Shang Y."/>
            <person name="Youmans B."/>
            <person name="Ayvaz T."/>
            <person name="Ross M."/>
            <person name="Santibanez J."/>
            <person name="Aqrawi P."/>
            <person name="Gross S."/>
            <person name="Joshi V."/>
            <person name="Fowler G."/>
            <person name="Nazareth L."/>
            <person name="Reid J."/>
            <person name="Worley K."/>
            <person name="Petrosino J."/>
            <person name="Highlander S."/>
            <person name="Gibbs R."/>
        </authorList>
    </citation>
    <scope>NUCLEOTIDE SEQUENCE [LARGE SCALE GENOMIC DNA]</scope>
    <source>
        <strain evidence="3 4">ATCC BAA-1200</strain>
    </source>
</reference>
<comment type="caution">
    <text evidence="3">The sequence shown here is derived from an EMBL/GenBank/DDBJ whole genome shotgun (WGS) entry which is preliminary data.</text>
</comment>
<dbReference type="Proteomes" id="UP000004105">
    <property type="component" value="Unassembled WGS sequence"/>
</dbReference>
<dbReference type="HOGENOM" id="CLU_070819_0_0_4"/>
<dbReference type="PANTHER" id="PTHR39217">
    <property type="match status" value="1"/>
</dbReference>
<dbReference type="GO" id="GO:0005524">
    <property type="term" value="F:ATP binding"/>
    <property type="evidence" value="ECO:0007669"/>
    <property type="project" value="UniProtKB-UniRule"/>
</dbReference>
<dbReference type="InterPro" id="IPR053191">
    <property type="entry name" value="DcsG_Biosynth_Enzyme"/>
</dbReference>
<gene>
    <name evidence="3" type="ORF">HMPREF9123_1061</name>
</gene>
<accession>F2BBF6</accession>
<dbReference type="PANTHER" id="PTHR39217:SF1">
    <property type="entry name" value="GLUTATHIONE SYNTHETASE"/>
    <property type="match status" value="1"/>
</dbReference>
<dbReference type="STRING" id="267212.GCA_001063965_00791"/>
<name>F2BBF6_9NEIS</name>
<sequence length="300" mass="33197">MTAKFVGKPFQTTYPRRRNPKKTAMLAITTCQTYPDPPPNLLPLAQILTRNGLPARFDAWQNRPSEPFVLPLCAWDYAAYPTAFAQWIRESAESGQQFANPPEIMLWNMNKTYLCDLAKRGADVIPSVHTSSESENIRRTMRENGWHEAVVKPAIGQSGGGVVRVREGEMFEIGHAPQGVIVQPYIRDIETAGETSLVFFGGTFSHAVRRQPPQGEWRANSAYGVAILPERPSETIIAAARSVLDLLPGIPAYARADGTIVGDKLLLNELELIEPALYLHTAESAAERFAEVLTAWIEAV</sequence>
<organism evidence="3 4">
    <name type="scientific">Neisseria bacilliformis ATCC BAA-1200</name>
    <dbReference type="NCBI Taxonomy" id="888742"/>
    <lineage>
        <taxon>Bacteria</taxon>
        <taxon>Pseudomonadati</taxon>
        <taxon>Pseudomonadota</taxon>
        <taxon>Betaproteobacteria</taxon>
        <taxon>Neisseriales</taxon>
        <taxon>Neisseriaceae</taxon>
        <taxon>Neisseria</taxon>
    </lineage>
</organism>
<evidence type="ECO:0000313" key="3">
    <source>
        <dbReference type="EMBL" id="EGF11255.1"/>
    </source>
</evidence>
<dbReference type="PROSITE" id="PS50975">
    <property type="entry name" value="ATP_GRASP"/>
    <property type="match status" value="1"/>
</dbReference>
<protein>
    <recommendedName>
        <fullName evidence="2">ATP-grasp domain-containing protein</fullName>
    </recommendedName>
</protein>
<dbReference type="GO" id="GO:0004363">
    <property type="term" value="F:glutathione synthase activity"/>
    <property type="evidence" value="ECO:0007669"/>
    <property type="project" value="InterPro"/>
</dbReference>
<evidence type="ECO:0000313" key="4">
    <source>
        <dbReference type="Proteomes" id="UP000004105"/>
    </source>
</evidence>
<evidence type="ECO:0000256" key="1">
    <source>
        <dbReference type="PROSITE-ProRule" id="PRU00409"/>
    </source>
</evidence>
<proteinExistence type="predicted"/>
<dbReference type="SUPFAM" id="SSF56059">
    <property type="entry name" value="Glutathione synthetase ATP-binding domain-like"/>
    <property type="match status" value="1"/>
</dbReference>
<dbReference type="AlphaFoldDB" id="F2BBF6"/>
<feature type="domain" description="ATP-grasp" evidence="2">
    <location>
        <begin position="114"/>
        <end position="298"/>
    </location>
</feature>
<evidence type="ECO:0000259" key="2">
    <source>
        <dbReference type="PROSITE" id="PS50975"/>
    </source>
</evidence>
<dbReference type="GO" id="GO:0046872">
    <property type="term" value="F:metal ion binding"/>
    <property type="evidence" value="ECO:0007669"/>
    <property type="project" value="InterPro"/>
</dbReference>
<keyword evidence="4" id="KW-1185">Reference proteome</keyword>
<dbReference type="EMBL" id="AFAY01000021">
    <property type="protein sequence ID" value="EGF11255.1"/>
    <property type="molecule type" value="Genomic_DNA"/>
</dbReference>
<dbReference type="Pfam" id="PF02955">
    <property type="entry name" value="GSH-S_ATP"/>
    <property type="match status" value="1"/>
</dbReference>
<keyword evidence="1" id="KW-0547">Nucleotide-binding</keyword>